<evidence type="ECO:0000313" key="7">
    <source>
        <dbReference type="Proteomes" id="UP001461163"/>
    </source>
</evidence>
<evidence type="ECO:0000256" key="1">
    <source>
        <dbReference type="ARBA" id="ARBA00011063"/>
    </source>
</evidence>
<dbReference type="InterPro" id="IPR017867">
    <property type="entry name" value="Tyr_phospatase_low_mol_wt"/>
</dbReference>
<evidence type="ECO:0000313" key="6">
    <source>
        <dbReference type="EMBL" id="MEM5495981.1"/>
    </source>
</evidence>
<keyword evidence="4" id="KW-0904">Protein phosphatase</keyword>
<name>A0ABU9SR76_9ALTE</name>
<dbReference type="EC" id="3.1.3.48" evidence="2"/>
<dbReference type="GO" id="GO:0004725">
    <property type="term" value="F:protein tyrosine phosphatase activity"/>
    <property type="evidence" value="ECO:0007669"/>
    <property type="project" value="UniProtKB-EC"/>
</dbReference>
<dbReference type="PANTHER" id="PTHR11717:SF7">
    <property type="entry name" value="LOW MOLECULAR WEIGHT PHOSPHOTYROSINE PROTEIN PHOSPHATASE"/>
    <property type="match status" value="1"/>
</dbReference>
<proteinExistence type="inferred from homology"/>
<dbReference type="RefSeq" id="WP_006994183.1">
    <property type="nucleotide sequence ID" value="NZ_JBBMQS010000001.1"/>
</dbReference>
<gene>
    <name evidence="6" type="ORF">WNY77_01090</name>
</gene>
<dbReference type="EMBL" id="JBBMQS010000001">
    <property type="protein sequence ID" value="MEM5495981.1"/>
    <property type="molecule type" value="Genomic_DNA"/>
</dbReference>
<comment type="similarity">
    <text evidence="1">Belongs to the low molecular weight phosphotyrosine protein phosphatase family.</text>
</comment>
<dbReference type="PRINTS" id="PR00719">
    <property type="entry name" value="LMWPTPASE"/>
</dbReference>
<dbReference type="CDD" id="cd16343">
    <property type="entry name" value="LMWPTP"/>
    <property type="match status" value="1"/>
</dbReference>
<reference evidence="6 7" key="1">
    <citation type="submission" date="2024-03" db="EMBL/GenBank/DDBJ databases">
        <title>Community enrichment and isolation of bacterial strains for fucoidan degradation.</title>
        <authorList>
            <person name="Sichert A."/>
        </authorList>
    </citation>
    <scope>NUCLEOTIDE SEQUENCE [LARGE SCALE GENOMIC DNA]</scope>
    <source>
        <strain evidence="6 7">AS12</strain>
    </source>
</reference>
<accession>A0ABU9SR76</accession>
<dbReference type="InterPro" id="IPR036196">
    <property type="entry name" value="Ptyr_pPase_sf"/>
</dbReference>
<dbReference type="InterPro" id="IPR023485">
    <property type="entry name" value="Ptyr_pPase"/>
</dbReference>
<dbReference type="Pfam" id="PF01451">
    <property type="entry name" value="LMWPc"/>
    <property type="match status" value="1"/>
</dbReference>
<dbReference type="PANTHER" id="PTHR11717">
    <property type="entry name" value="LOW MOLECULAR WEIGHT PROTEIN TYROSINE PHOSPHATASE"/>
    <property type="match status" value="1"/>
</dbReference>
<dbReference type="Proteomes" id="UP001461163">
    <property type="component" value="Unassembled WGS sequence"/>
</dbReference>
<comment type="caution">
    <text evidence="6">The sequence shown here is derived from an EMBL/GenBank/DDBJ whole genome shotgun (WGS) entry which is preliminary data.</text>
</comment>
<evidence type="ECO:0000256" key="4">
    <source>
        <dbReference type="ARBA" id="ARBA00022912"/>
    </source>
</evidence>
<dbReference type="Gene3D" id="3.40.50.2300">
    <property type="match status" value="1"/>
</dbReference>
<evidence type="ECO:0000256" key="3">
    <source>
        <dbReference type="ARBA" id="ARBA00022801"/>
    </source>
</evidence>
<dbReference type="SMART" id="SM00226">
    <property type="entry name" value="LMWPc"/>
    <property type="match status" value="1"/>
</dbReference>
<sequence>MFDKKVKKTITSVLFVCLGNICRSPTAEAIFRHKALHAGMAIEIDSAGTLGAHIGSPPDKRSRAVGEERGYNFKKIKCRKVDLSDFEHFDYIVAMDKQNMQNLLEICPEEHQHKIALMMSFCSSQEDEVPDPYYGGKRGFEYVLDLIEQASDGLLEQIKQRFA</sequence>
<feature type="domain" description="Phosphotyrosine protein phosphatase I" evidence="5">
    <location>
        <begin position="11"/>
        <end position="157"/>
    </location>
</feature>
<evidence type="ECO:0000256" key="2">
    <source>
        <dbReference type="ARBA" id="ARBA00013064"/>
    </source>
</evidence>
<evidence type="ECO:0000259" key="5">
    <source>
        <dbReference type="SMART" id="SM00226"/>
    </source>
</evidence>
<dbReference type="SUPFAM" id="SSF52788">
    <property type="entry name" value="Phosphotyrosine protein phosphatases I"/>
    <property type="match status" value="1"/>
</dbReference>
<protein>
    <recommendedName>
        <fullName evidence="2">protein-tyrosine-phosphatase</fullName>
        <ecNumber evidence="2">3.1.3.48</ecNumber>
    </recommendedName>
</protein>
<dbReference type="InterPro" id="IPR050438">
    <property type="entry name" value="LMW_PTPase"/>
</dbReference>
<keyword evidence="7" id="KW-1185">Reference proteome</keyword>
<organism evidence="6 7">
    <name type="scientific">Paraglaciecola mesophila</name>
    <dbReference type="NCBI Taxonomy" id="197222"/>
    <lineage>
        <taxon>Bacteria</taxon>
        <taxon>Pseudomonadati</taxon>
        <taxon>Pseudomonadota</taxon>
        <taxon>Gammaproteobacteria</taxon>
        <taxon>Alteromonadales</taxon>
        <taxon>Alteromonadaceae</taxon>
        <taxon>Paraglaciecola</taxon>
    </lineage>
</organism>
<keyword evidence="3 6" id="KW-0378">Hydrolase</keyword>